<name>A0ABS8VBJ9_DATST</name>
<dbReference type="EMBL" id="JACEIK010004210">
    <property type="protein sequence ID" value="MCD9644623.1"/>
    <property type="molecule type" value="Genomic_DNA"/>
</dbReference>
<keyword evidence="3" id="KW-1185">Reference proteome</keyword>
<accession>A0ABS8VBJ9</accession>
<organism evidence="2 3">
    <name type="scientific">Datura stramonium</name>
    <name type="common">Jimsonweed</name>
    <name type="synonym">Common thornapple</name>
    <dbReference type="NCBI Taxonomy" id="4076"/>
    <lineage>
        <taxon>Eukaryota</taxon>
        <taxon>Viridiplantae</taxon>
        <taxon>Streptophyta</taxon>
        <taxon>Embryophyta</taxon>
        <taxon>Tracheophyta</taxon>
        <taxon>Spermatophyta</taxon>
        <taxon>Magnoliopsida</taxon>
        <taxon>eudicotyledons</taxon>
        <taxon>Gunneridae</taxon>
        <taxon>Pentapetalae</taxon>
        <taxon>asterids</taxon>
        <taxon>lamiids</taxon>
        <taxon>Solanales</taxon>
        <taxon>Solanaceae</taxon>
        <taxon>Solanoideae</taxon>
        <taxon>Datureae</taxon>
        <taxon>Datura</taxon>
    </lineage>
</organism>
<feature type="compositionally biased region" description="Gly residues" evidence="1">
    <location>
        <begin position="39"/>
        <end position="51"/>
    </location>
</feature>
<feature type="region of interest" description="Disordered" evidence="1">
    <location>
        <begin position="24"/>
        <end position="82"/>
    </location>
</feature>
<gene>
    <name evidence="2" type="ORF">HAX54_033010</name>
</gene>
<evidence type="ECO:0000313" key="2">
    <source>
        <dbReference type="EMBL" id="MCD9644623.1"/>
    </source>
</evidence>
<reference evidence="2 3" key="1">
    <citation type="journal article" date="2021" name="BMC Genomics">
        <title>Datura genome reveals duplications of psychoactive alkaloid biosynthetic genes and high mutation rate following tissue culture.</title>
        <authorList>
            <person name="Rajewski A."/>
            <person name="Carter-House D."/>
            <person name="Stajich J."/>
            <person name="Litt A."/>
        </authorList>
    </citation>
    <scope>NUCLEOTIDE SEQUENCE [LARGE SCALE GENOMIC DNA]</scope>
    <source>
        <strain evidence="2">AR-01</strain>
    </source>
</reference>
<proteinExistence type="predicted"/>
<feature type="compositionally biased region" description="Basic and acidic residues" evidence="1">
    <location>
        <begin position="52"/>
        <end position="65"/>
    </location>
</feature>
<dbReference type="Proteomes" id="UP000823775">
    <property type="component" value="Unassembled WGS sequence"/>
</dbReference>
<comment type="caution">
    <text evidence="2">The sequence shown here is derived from an EMBL/GenBank/DDBJ whole genome shotgun (WGS) entry which is preliminary data.</text>
</comment>
<evidence type="ECO:0000313" key="3">
    <source>
        <dbReference type="Proteomes" id="UP000823775"/>
    </source>
</evidence>
<sequence length="82" mass="8480">MAVSHEVGALGMFLDITGHCMDKKCASSSTSRSKTPVGRGAGHGTTLGGSRDGAHQIRAQTREHTNPQLEIVNGGQPQVASP</sequence>
<evidence type="ECO:0000256" key="1">
    <source>
        <dbReference type="SAM" id="MobiDB-lite"/>
    </source>
</evidence>
<protein>
    <submittedName>
        <fullName evidence="2">Uncharacterized protein</fullName>
    </submittedName>
</protein>